<dbReference type="AlphaFoldDB" id="A0A392SKR1"/>
<organism evidence="1 2">
    <name type="scientific">Trifolium medium</name>
    <dbReference type="NCBI Taxonomy" id="97028"/>
    <lineage>
        <taxon>Eukaryota</taxon>
        <taxon>Viridiplantae</taxon>
        <taxon>Streptophyta</taxon>
        <taxon>Embryophyta</taxon>
        <taxon>Tracheophyta</taxon>
        <taxon>Spermatophyta</taxon>
        <taxon>Magnoliopsida</taxon>
        <taxon>eudicotyledons</taxon>
        <taxon>Gunneridae</taxon>
        <taxon>Pentapetalae</taxon>
        <taxon>rosids</taxon>
        <taxon>fabids</taxon>
        <taxon>Fabales</taxon>
        <taxon>Fabaceae</taxon>
        <taxon>Papilionoideae</taxon>
        <taxon>50 kb inversion clade</taxon>
        <taxon>NPAAA clade</taxon>
        <taxon>Hologalegina</taxon>
        <taxon>IRL clade</taxon>
        <taxon>Trifolieae</taxon>
        <taxon>Trifolium</taxon>
    </lineage>
</organism>
<accession>A0A392SKR1</accession>
<dbReference type="Proteomes" id="UP000265520">
    <property type="component" value="Unassembled WGS sequence"/>
</dbReference>
<sequence length="26" mass="2872">CVVARATLKKSEEFSFCSLRLAENGL</sequence>
<keyword evidence="2" id="KW-1185">Reference proteome</keyword>
<feature type="non-terminal residue" evidence="1">
    <location>
        <position position="1"/>
    </location>
</feature>
<evidence type="ECO:0000313" key="2">
    <source>
        <dbReference type="Proteomes" id="UP000265520"/>
    </source>
</evidence>
<proteinExistence type="predicted"/>
<protein>
    <submittedName>
        <fullName evidence="1">Uncharacterized protein</fullName>
    </submittedName>
</protein>
<name>A0A392SKR1_9FABA</name>
<dbReference type="EMBL" id="LXQA010401396">
    <property type="protein sequence ID" value="MCI49453.1"/>
    <property type="molecule type" value="Genomic_DNA"/>
</dbReference>
<reference evidence="1 2" key="1">
    <citation type="journal article" date="2018" name="Front. Plant Sci.">
        <title>Red Clover (Trifolium pratense) and Zigzag Clover (T. medium) - A Picture of Genomic Similarities and Differences.</title>
        <authorList>
            <person name="Dluhosova J."/>
            <person name="Istvanek J."/>
            <person name="Nedelnik J."/>
            <person name="Repkova J."/>
        </authorList>
    </citation>
    <scope>NUCLEOTIDE SEQUENCE [LARGE SCALE GENOMIC DNA]</scope>
    <source>
        <strain evidence="2">cv. 10/8</strain>
        <tissue evidence="1">Leaf</tissue>
    </source>
</reference>
<evidence type="ECO:0000313" key="1">
    <source>
        <dbReference type="EMBL" id="MCI49453.1"/>
    </source>
</evidence>
<comment type="caution">
    <text evidence="1">The sequence shown here is derived from an EMBL/GenBank/DDBJ whole genome shotgun (WGS) entry which is preliminary data.</text>
</comment>